<dbReference type="InterPro" id="IPR003399">
    <property type="entry name" value="Mce/MlaD"/>
</dbReference>
<dbReference type="RefSeq" id="WP_146390684.1">
    <property type="nucleotide sequence ID" value="NZ_SJPK01000003.1"/>
</dbReference>
<feature type="region of interest" description="Disordered" evidence="1">
    <location>
        <begin position="196"/>
        <end position="242"/>
    </location>
</feature>
<dbReference type="OrthoDB" id="260338at2"/>
<dbReference type="AlphaFoldDB" id="A0A5C5YHP4"/>
<feature type="region of interest" description="Disordered" evidence="1">
    <location>
        <begin position="270"/>
        <end position="300"/>
    </location>
</feature>
<evidence type="ECO:0000256" key="2">
    <source>
        <dbReference type="SAM" id="Phobius"/>
    </source>
</evidence>
<sequence>MDDSRLRFGVGVLVIAAIGIGVILMFLFGAFPAILSREYTLTVNFPSAQGINTNTPVLRDGVKIGRVSDIQLRDEGVTLTLAMDEAYPMLHQYIPQIGIGSLITGDSKLEFRKAEPAELDALFRDDLAMVDRTYSDGEHLDYGQKLADPFTLLFGMEDELRSTFTSIRHAGDAVQGTGDSIRSLVHDVRGLIGIEPRSNARTPGYPPQSSLVPAHSTQGAAPDRLRSAQSGTSGAMPPAPSWAHPVRLVSAVSTGDAPATAIQTMAYANQDPSTLPPAVPGEAPAVPLPPGQTLPLGGPNSSVGKATFVELQNEAIETLEELQGAIRDARSILGNEEIRRGLRDSVERFPGVLDQATVTLQTAQQTFDDFAEVGDQFEQVGSVAEQAITELKTTAGGTLESFRATAQNVEAFTDPFGRRSEEFAEQILRSLTNVDNALIQIDTFGKTLNGSDGTVKRLLQDDELYFEIRRTVQNIEAATARVRPILDDVRVFTDKIARDPRQLGVRGALGKRPTGAGLR</sequence>
<evidence type="ECO:0000259" key="3">
    <source>
        <dbReference type="Pfam" id="PF02470"/>
    </source>
</evidence>
<dbReference type="Proteomes" id="UP000318053">
    <property type="component" value="Unassembled WGS sequence"/>
</dbReference>
<dbReference type="Pfam" id="PF02470">
    <property type="entry name" value="MlaD"/>
    <property type="match status" value="1"/>
</dbReference>
<proteinExistence type="predicted"/>
<comment type="caution">
    <text evidence="4">The sequence shown here is derived from an EMBL/GenBank/DDBJ whole genome shotgun (WGS) entry which is preliminary data.</text>
</comment>
<keyword evidence="5" id="KW-1185">Reference proteome</keyword>
<name>A0A5C5YHP4_9BACT</name>
<evidence type="ECO:0000313" key="5">
    <source>
        <dbReference type="Proteomes" id="UP000318053"/>
    </source>
</evidence>
<keyword evidence="2" id="KW-0472">Membrane</keyword>
<evidence type="ECO:0000313" key="4">
    <source>
        <dbReference type="EMBL" id="TWT73112.1"/>
    </source>
</evidence>
<dbReference type="PANTHER" id="PTHR33371">
    <property type="entry name" value="INTERMEMBRANE PHOSPHOLIPID TRANSPORT SYSTEM BINDING PROTEIN MLAD-RELATED"/>
    <property type="match status" value="1"/>
</dbReference>
<reference evidence="4 5" key="1">
    <citation type="submission" date="2019-02" db="EMBL/GenBank/DDBJ databases">
        <title>Deep-cultivation of Planctomycetes and their phenomic and genomic characterization uncovers novel biology.</title>
        <authorList>
            <person name="Wiegand S."/>
            <person name="Jogler M."/>
            <person name="Boedeker C."/>
            <person name="Pinto D."/>
            <person name="Vollmers J."/>
            <person name="Rivas-Marin E."/>
            <person name="Kohn T."/>
            <person name="Peeters S.H."/>
            <person name="Heuer A."/>
            <person name="Rast P."/>
            <person name="Oberbeckmann S."/>
            <person name="Bunk B."/>
            <person name="Jeske O."/>
            <person name="Meyerdierks A."/>
            <person name="Storesund J.E."/>
            <person name="Kallscheuer N."/>
            <person name="Luecker S."/>
            <person name="Lage O.M."/>
            <person name="Pohl T."/>
            <person name="Merkel B.J."/>
            <person name="Hornburger P."/>
            <person name="Mueller R.-W."/>
            <person name="Bruemmer F."/>
            <person name="Labrenz M."/>
            <person name="Spormann A.M."/>
            <person name="Op Den Camp H."/>
            <person name="Overmann J."/>
            <person name="Amann R."/>
            <person name="Jetten M.S.M."/>
            <person name="Mascher T."/>
            <person name="Medema M.H."/>
            <person name="Devos D.P."/>
            <person name="Kaster A.-K."/>
            <person name="Ovreas L."/>
            <person name="Rohde M."/>
            <person name="Galperin M.Y."/>
            <person name="Jogler C."/>
        </authorList>
    </citation>
    <scope>NUCLEOTIDE SEQUENCE [LARGE SCALE GENOMIC DNA]</scope>
    <source>
        <strain evidence="4 5">CA85</strain>
    </source>
</reference>
<feature type="compositionally biased region" description="Polar residues" evidence="1">
    <location>
        <begin position="207"/>
        <end position="219"/>
    </location>
</feature>
<protein>
    <submittedName>
        <fullName evidence="4">Mce related protein</fullName>
    </submittedName>
</protein>
<feature type="domain" description="Mce/MlaD" evidence="3">
    <location>
        <begin position="38"/>
        <end position="111"/>
    </location>
</feature>
<accession>A0A5C5YHP4</accession>
<dbReference type="InterPro" id="IPR052336">
    <property type="entry name" value="MlaD_Phospholipid_Transporter"/>
</dbReference>
<gene>
    <name evidence="4" type="ORF">CA85_15790</name>
</gene>
<dbReference type="PANTHER" id="PTHR33371:SF4">
    <property type="entry name" value="INTERMEMBRANE PHOSPHOLIPID TRANSPORT SYSTEM BINDING PROTEIN MLAD"/>
    <property type="match status" value="1"/>
</dbReference>
<keyword evidence="2" id="KW-1133">Transmembrane helix</keyword>
<keyword evidence="2" id="KW-0812">Transmembrane</keyword>
<feature type="transmembrane region" description="Helical" evidence="2">
    <location>
        <begin position="12"/>
        <end position="35"/>
    </location>
</feature>
<organism evidence="4 5">
    <name type="scientific">Allorhodopirellula solitaria</name>
    <dbReference type="NCBI Taxonomy" id="2527987"/>
    <lineage>
        <taxon>Bacteria</taxon>
        <taxon>Pseudomonadati</taxon>
        <taxon>Planctomycetota</taxon>
        <taxon>Planctomycetia</taxon>
        <taxon>Pirellulales</taxon>
        <taxon>Pirellulaceae</taxon>
        <taxon>Allorhodopirellula</taxon>
    </lineage>
</organism>
<dbReference type="EMBL" id="SJPK01000003">
    <property type="protein sequence ID" value="TWT73112.1"/>
    <property type="molecule type" value="Genomic_DNA"/>
</dbReference>
<evidence type="ECO:0000256" key="1">
    <source>
        <dbReference type="SAM" id="MobiDB-lite"/>
    </source>
</evidence>